<reference evidence="3" key="1">
    <citation type="journal article" date="2019" name="Nat. Commun.">
        <title>The genome of broomcorn millet.</title>
        <authorList>
            <person name="Zou C."/>
            <person name="Miki D."/>
            <person name="Li D."/>
            <person name="Tang Q."/>
            <person name="Xiao L."/>
            <person name="Rajput S."/>
            <person name="Deng P."/>
            <person name="Jia W."/>
            <person name="Huang R."/>
            <person name="Zhang M."/>
            <person name="Sun Y."/>
            <person name="Hu J."/>
            <person name="Fu X."/>
            <person name="Schnable P.S."/>
            <person name="Li F."/>
            <person name="Zhang H."/>
            <person name="Feng B."/>
            <person name="Zhu X."/>
            <person name="Liu R."/>
            <person name="Schnable J.C."/>
            <person name="Zhu J.-K."/>
            <person name="Zhang H."/>
        </authorList>
    </citation>
    <scope>NUCLEOTIDE SEQUENCE [LARGE SCALE GENOMIC DNA]</scope>
</reference>
<organism evidence="2 3">
    <name type="scientific">Panicum miliaceum</name>
    <name type="common">Proso millet</name>
    <name type="synonym">Broomcorn millet</name>
    <dbReference type="NCBI Taxonomy" id="4540"/>
    <lineage>
        <taxon>Eukaryota</taxon>
        <taxon>Viridiplantae</taxon>
        <taxon>Streptophyta</taxon>
        <taxon>Embryophyta</taxon>
        <taxon>Tracheophyta</taxon>
        <taxon>Spermatophyta</taxon>
        <taxon>Magnoliopsida</taxon>
        <taxon>Liliopsida</taxon>
        <taxon>Poales</taxon>
        <taxon>Poaceae</taxon>
        <taxon>PACMAD clade</taxon>
        <taxon>Panicoideae</taxon>
        <taxon>Panicodae</taxon>
        <taxon>Paniceae</taxon>
        <taxon>Panicinae</taxon>
        <taxon>Panicum</taxon>
        <taxon>Panicum sect. Panicum</taxon>
    </lineage>
</organism>
<feature type="domain" description="DUF1618" evidence="1">
    <location>
        <begin position="206"/>
        <end position="297"/>
    </location>
</feature>
<dbReference type="OrthoDB" id="685688at2759"/>
<evidence type="ECO:0000313" key="3">
    <source>
        <dbReference type="Proteomes" id="UP000275267"/>
    </source>
</evidence>
<dbReference type="PANTHER" id="PTHR33086">
    <property type="entry name" value="OS05G0468200 PROTEIN-RELATED"/>
    <property type="match status" value="1"/>
</dbReference>
<protein>
    <recommendedName>
        <fullName evidence="1">DUF1618 domain-containing protein</fullName>
    </recommendedName>
</protein>
<dbReference type="InterPro" id="IPR011676">
    <property type="entry name" value="DUF1618"/>
</dbReference>
<dbReference type="Proteomes" id="UP000275267">
    <property type="component" value="Unassembled WGS sequence"/>
</dbReference>
<keyword evidence="3" id="KW-1185">Reference proteome</keyword>
<comment type="caution">
    <text evidence="2">The sequence shown here is derived from an EMBL/GenBank/DDBJ whole genome shotgun (WGS) entry which is preliminary data.</text>
</comment>
<dbReference type="EMBL" id="PQIB02000009">
    <property type="protein sequence ID" value="RLM98467.1"/>
    <property type="molecule type" value="Genomic_DNA"/>
</dbReference>
<dbReference type="PANTHER" id="PTHR33086:SF88">
    <property type="entry name" value="OS05G0250200 PROTEIN"/>
    <property type="match status" value="1"/>
</dbReference>
<name>A0A3L6R7G5_PANMI</name>
<evidence type="ECO:0000313" key="2">
    <source>
        <dbReference type="EMBL" id="RLM98467.1"/>
    </source>
</evidence>
<accession>A0A3L6R7G5</accession>
<gene>
    <name evidence="2" type="ORF">C2845_PM06G18980</name>
</gene>
<sequence length="393" mass="43252">MRLLLRGSLSAAAGRLGRAFSTAASRPPWAMIHSIGELVRSPALRASFQLAEPPCASHLRVPEHLVDPRPRPDPNGDIMPHIWCRVRAASGDGLLLDFMDARATAPIVGKHGADWACEFAGIDGNPDMTRFICNPLSGQLFRLPDIDGMKKTVCYRRLGILTQSERPNGPPAREWDKAVGLPSPLPPARRMDIDHEVVAFAGRLWWVDVSWGTISLDPFSDRPELRFVELPRGRVVEPVKGKWLPDLCRYRRMGVSEGRMRYAELSQKKPFVLSSFALEDDGSCWTLEHRVELNRLGVWPDGCRPGQEKDTPCIGVIDPLNANIMILTVGNHAISVDMDRGKVIGCSLIQGAAGPISPSSGFLTPCALLPWLGSSLIPSAGDRPSHVFFEFHV</sequence>
<dbReference type="AlphaFoldDB" id="A0A3L6R7G5"/>
<proteinExistence type="predicted"/>
<dbReference type="Pfam" id="PF07762">
    <property type="entry name" value="DUF1618"/>
    <property type="match status" value="1"/>
</dbReference>
<evidence type="ECO:0000259" key="1">
    <source>
        <dbReference type="Pfam" id="PF07762"/>
    </source>
</evidence>